<sequence>MYEFTRDTHYTQAYKHDKTRMGGEKDWPLSCRALLTSYIDCSAGFQPTWVTGTPQASLLMWRA</sequence>
<proteinExistence type="predicted"/>
<name>G3GRA7_CRIGR</name>
<accession>G3GRA7</accession>
<reference evidence="2" key="1">
    <citation type="journal article" date="2011" name="Nat. Biotechnol.">
        <title>The genomic sequence of the Chinese hamster ovary (CHO)-K1 cell line.</title>
        <authorList>
            <person name="Xu X."/>
            <person name="Nagarajan H."/>
            <person name="Lewis N.E."/>
            <person name="Pan S."/>
            <person name="Cai Z."/>
            <person name="Liu X."/>
            <person name="Chen W."/>
            <person name="Xie M."/>
            <person name="Wang W."/>
            <person name="Hammond S."/>
            <person name="Andersen M.R."/>
            <person name="Neff N."/>
            <person name="Passarelli B."/>
            <person name="Koh W."/>
            <person name="Fan H.C."/>
            <person name="Wang J."/>
            <person name="Gui Y."/>
            <person name="Lee K.H."/>
            <person name="Betenbaugh M.J."/>
            <person name="Quake S.R."/>
            <person name="Famili I."/>
            <person name="Palsson B.O."/>
            <person name="Wang J."/>
        </authorList>
    </citation>
    <scope>NUCLEOTIDE SEQUENCE [LARGE SCALE GENOMIC DNA]</scope>
    <source>
        <strain evidence="2">CHO K1 cell line</strain>
    </source>
</reference>
<dbReference type="Proteomes" id="UP000001075">
    <property type="component" value="Unassembled WGS sequence"/>
</dbReference>
<gene>
    <name evidence="1" type="ORF">I79_000050</name>
</gene>
<dbReference type="InParanoid" id="G3GRA7"/>
<dbReference type="AlphaFoldDB" id="G3GRA7"/>
<protein>
    <submittedName>
        <fullName evidence="1">Uncharacterized protein</fullName>
    </submittedName>
</protein>
<evidence type="ECO:0000313" key="1">
    <source>
        <dbReference type="EMBL" id="EGV92507.1"/>
    </source>
</evidence>
<evidence type="ECO:0000313" key="2">
    <source>
        <dbReference type="Proteomes" id="UP000001075"/>
    </source>
</evidence>
<dbReference type="EMBL" id="JH000002">
    <property type="protein sequence ID" value="EGV92507.1"/>
    <property type="molecule type" value="Genomic_DNA"/>
</dbReference>
<organism evidence="1 2">
    <name type="scientific">Cricetulus griseus</name>
    <name type="common">Chinese hamster</name>
    <name type="synonym">Cricetulus barabensis griseus</name>
    <dbReference type="NCBI Taxonomy" id="10029"/>
    <lineage>
        <taxon>Eukaryota</taxon>
        <taxon>Metazoa</taxon>
        <taxon>Chordata</taxon>
        <taxon>Craniata</taxon>
        <taxon>Vertebrata</taxon>
        <taxon>Euteleostomi</taxon>
        <taxon>Mammalia</taxon>
        <taxon>Eutheria</taxon>
        <taxon>Euarchontoglires</taxon>
        <taxon>Glires</taxon>
        <taxon>Rodentia</taxon>
        <taxon>Myomorpha</taxon>
        <taxon>Muroidea</taxon>
        <taxon>Cricetidae</taxon>
        <taxon>Cricetinae</taxon>
        <taxon>Cricetulus</taxon>
    </lineage>
</organism>